<dbReference type="EMBL" id="FWFZ01000015">
    <property type="protein sequence ID" value="SLN61764.1"/>
    <property type="molecule type" value="Genomic_DNA"/>
</dbReference>
<organism evidence="3 4">
    <name type="scientific">Roseisalinus antarcticus</name>
    <dbReference type="NCBI Taxonomy" id="254357"/>
    <lineage>
        <taxon>Bacteria</taxon>
        <taxon>Pseudomonadati</taxon>
        <taxon>Pseudomonadota</taxon>
        <taxon>Alphaproteobacteria</taxon>
        <taxon>Rhodobacterales</taxon>
        <taxon>Roseobacteraceae</taxon>
        <taxon>Roseisalinus</taxon>
    </lineage>
</organism>
<evidence type="ECO:0000256" key="1">
    <source>
        <dbReference type="ARBA" id="ARBA00004196"/>
    </source>
</evidence>
<evidence type="ECO:0000313" key="4">
    <source>
        <dbReference type="Proteomes" id="UP000193900"/>
    </source>
</evidence>
<evidence type="ECO:0000256" key="2">
    <source>
        <dbReference type="SAM" id="SignalP"/>
    </source>
</evidence>
<dbReference type="AlphaFoldDB" id="A0A1Y5TGY3"/>
<gene>
    <name evidence="3" type="ORF">ROA7023_02888</name>
</gene>
<proteinExistence type="predicted"/>
<reference evidence="3 4" key="1">
    <citation type="submission" date="2017-03" db="EMBL/GenBank/DDBJ databases">
        <authorList>
            <person name="Afonso C.L."/>
            <person name="Miller P.J."/>
            <person name="Scott M.A."/>
            <person name="Spackman E."/>
            <person name="Goraichik I."/>
            <person name="Dimitrov K.M."/>
            <person name="Suarez D.L."/>
            <person name="Swayne D.E."/>
        </authorList>
    </citation>
    <scope>NUCLEOTIDE SEQUENCE [LARGE SCALE GENOMIC DNA]</scope>
    <source>
        <strain evidence="3 4">CECT 7023</strain>
    </source>
</reference>
<name>A0A1Y5TGY3_9RHOB</name>
<keyword evidence="2" id="KW-0732">Signal</keyword>
<sequence>MRKLHTLPTCLVAGLALAPAAGVAQTALNAIGGFSNQYQNSQIEKPFFEGLGEATDGAYEVRFRSINELGLQGFDAFRQLQSGAFQVMAISPGYVSGDDPFVLGLDLPGIMPRSRPTAPR</sequence>
<dbReference type="GO" id="GO:0030313">
    <property type="term" value="C:cell envelope"/>
    <property type="evidence" value="ECO:0007669"/>
    <property type="project" value="UniProtKB-SubCell"/>
</dbReference>
<evidence type="ECO:0000313" key="3">
    <source>
        <dbReference type="EMBL" id="SLN61764.1"/>
    </source>
</evidence>
<dbReference type="OrthoDB" id="8836992at2"/>
<dbReference type="InterPro" id="IPR038404">
    <property type="entry name" value="TRAP_DctP_sf"/>
</dbReference>
<accession>A0A1Y5TGY3</accession>
<dbReference type="Proteomes" id="UP000193900">
    <property type="component" value="Unassembled WGS sequence"/>
</dbReference>
<comment type="subcellular location">
    <subcellularLocation>
        <location evidence="1">Cell envelope</location>
    </subcellularLocation>
</comment>
<feature type="chain" id="PRO_5013142374" evidence="2">
    <location>
        <begin position="27"/>
        <end position="120"/>
    </location>
</feature>
<dbReference type="RefSeq" id="WP_085879700.1">
    <property type="nucleotide sequence ID" value="NZ_FWFZ01000015.1"/>
</dbReference>
<protein>
    <submittedName>
        <fullName evidence="3">Bacterial extracellular solute-binding protein, family 7</fullName>
    </submittedName>
</protein>
<feature type="signal peptide" evidence="2">
    <location>
        <begin position="1"/>
        <end position="26"/>
    </location>
</feature>
<keyword evidence="4" id="KW-1185">Reference proteome</keyword>
<dbReference type="Gene3D" id="3.40.190.170">
    <property type="entry name" value="Bacterial extracellular solute-binding protein, family 7"/>
    <property type="match status" value="1"/>
</dbReference>